<dbReference type="Pfam" id="PF03734">
    <property type="entry name" value="YkuD"/>
    <property type="match status" value="1"/>
</dbReference>
<gene>
    <name evidence="9" type="ORF">ACFPEN_12375</name>
</gene>
<dbReference type="EC" id="2.-.-.-" evidence="9"/>
<protein>
    <submittedName>
        <fullName evidence="9">L,D-transpeptidase</fullName>
        <ecNumber evidence="9">2.-.-.-</ecNumber>
    </submittedName>
</protein>
<dbReference type="SUPFAM" id="SSF141523">
    <property type="entry name" value="L,D-transpeptidase catalytic domain-like"/>
    <property type="match status" value="1"/>
</dbReference>
<evidence type="ECO:0000256" key="5">
    <source>
        <dbReference type="ARBA" id="ARBA00023316"/>
    </source>
</evidence>
<feature type="chain" id="PRO_5047421208" evidence="7">
    <location>
        <begin position="35"/>
        <end position="206"/>
    </location>
</feature>
<proteinExistence type="predicted"/>
<dbReference type="GO" id="GO:0016740">
    <property type="term" value="F:transferase activity"/>
    <property type="evidence" value="ECO:0007669"/>
    <property type="project" value="UniProtKB-KW"/>
</dbReference>
<dbReference type="InterPro" id="IPR038063">
    <property type="entry name" value="Transpep_catalytic_dom"/>
</dbReference>
<evidence type="ECO:0000256" key="2">
    <source>
        <dbReference type="ARBA" id="ARBA00022679"/>
    </source>
</evidence>
<dbReference type="RefSeq" id="WP_358219571.1">
    <property type="nucleotide sequence ID" value="NZ_JBHSFS010000005.1"/>
</dbReference>
<feature type="domain" description="L,D-TPase catalytic" evidence="8">
    <location>
        <begin position="62"/>
        <end position="206"/>
    </location>
</feature>
<dbReference type="Proteomes" id="UP001595990">
    <property type="component" value="Unassembled WGS sequence"/>
</dbReference>
<feature type="signal peptide" evidence="7">
    <location>
        <begin position="1"/>
        <end position="34"/>
    </location>
</feature>
<keyword evidence="3 6" id="KW-0133">Cell shape</keyword>
<evidence type="ECO:0000256" key="1">
    <source>
        <dbReference type="ARBA" id="ARBA00004752"/>
    </source>
</evidence>
<dbReference type="EMBL" id="JBHSFS010000005">
    <property type="protein sequence ID" value="MFC4513733.1"/>
    <property type="molecule type" value="Genomic_DNA"/>
</dbReference>
<keyword evidence="5 6" id="KW-0961">Cell wall biogenesis/degradation</keyword>
<evidence type="ECO:0000256" key="7">
    <source>
        <dbReference type="SAM" id="SignalP"/>
    </source>
</evidence>
<dbReference type="PROSITE" id="PS52029">
    <property type="entry name" value="LD_TPASE"/>
    <property type="match status" value="1"/>
</dbReference>
<keyword evidence="2 9" id="KW-0808">Transferase</keyword>
<name>A0ABV9BIE8_9ACTN</name>
<comment type="caution">
    <text evidence="9">The sequence shown here is derived from an EMBL/GenBank/DDBJ whole genome shotgun (WGS) entry which is preliminary data.</text>
</comment>
<organism evidence="9 10">
    <name type="scientific">Streptomyces ehimensis</name>
    <dbReference type="NCBI Taxonomy" id="68195"/>
    <lineage>
        <taxon>Bacteria</taxon>
        <taxon>Bacillati</taxon>
        <taxon>Actinomycetota</taxon>
        <taxon>Actinomycetes</taxon>
        <taxon>Kitasatosporales</taxon>
        <taxon>Streptomycetaceae</taxon>
        <taxon>Streptomyces</taxon>
    </lineage>
</organism>
<evidence type="ECO:0000256" key="6">
    <source>
        <dbReference type="PROSITE-ProRule" id="PRU01373"/>
    </source>
</evidence>
<keyword evidence="7" id="KW-0732">Signal</keyword>
<reference evidence="10" key="1">
    <citation type="journal article" date="2019" name="Int. J. Syst. Evol. Microbiol.">
        <title>The Global Catalogue of Microorganisms (GCM) 10K type strain sequencing project: providing services to taxonomists for standard genome sequencing and annotation.</title>
        <authorList>
            <consortium name="The Broad Institute Genomics Platform"/>
            <consortium name="The Broad Institute Genome Sequencing Center for Infectious Disease"/>
            <person name="Wu L."/>
            <person name="Ma J."/>
        </authorList>
    </citation>
    <scope>NUCLEOTIDE SEQUENCE [LARGE SCALE GENOMIC DNA]</scope>
    <source>
        <strain evidence="10">CECT 8064</strain>
    </source>
</reference>
<evidence type="ECO:0000313" key="9">
    <source>
        <dbReference type="EMBL" id="MFC4513733.1"/>
    </source>
</evidence>
<evidence type="ECO:0000256" key="4">
    <source>
        <dbReference type="ARBA" id="ARBA00022984"/>
    </source>
</evidence>
<dbReference type="Gene3D" id="2.40.440.10">
    <property type="entry name" value="L,D-transpeptidase catalytic domain-like"/>
    <property type="match status" value="1"/>
</dbReference>
<evidence type="ECO:0000259" key="8">
    <source>
        <dbReference type="PROSITE" id="PS52029"/>
    </source>
</evidence>
<dbReference type="InterPro" id="IPR005490">
    <property type="entry name" value="LD_TPept_cat_dom"/>
</dbReference>
<accession>A0ABV9BIE8</accession>
<feature type="active site" description="Nucleophile" evidence="6">
    <location>
        <position position="178"/>
    </location>
</feature>
<keyword evidence="10" id="KW-1185">Reference proteome</keyword>
<comment type="pathway">
    <text evidence="1 6">Cell wall biogenesis; peptidoglycan biosynthesis.</text>
</comment>
<sequence>MRKNNKARLARIAAAALAATSLTLFTGPASVAHADGKDPHEGAKGTHMGKHSGIGLLSLKFVKNHADHTDSRLYVMRDGSPVKSYRAGSGWGARATKECAVEQGWLPNGSYRIGGYERRYNGKLIKGYAISLSGTVCKDGKTPRDALFIHSEMTRDGGRGRDEHQRWDGVKDYNSNGCVKLSPDDIKAMYKWFEKNGWPRTLKVVG</sequence>
<keyword evidence="4 6" id="KW-0573">Peptidoglycan synthesis</keyword>
<evidence type="ECO:0000256" key="3">
    <source>
        <dbReference type="ARBA" id="ARBA00022960"/>
    </source>
</evidence>
<evidence type="ECO:0000313" key="10">
    <source>
        <dbReference type="Proteomes" id="UP001595990"/>
    </source>
</evidence>
<feature type="active site" description="Proton donor/acceptor" evidence="6">
    <location>
        <position position="150"/>
    </location>
</feature>
<dbReference type="CDD" id="cd16913">
    <property type="entry name" value="YkuD_like"/>
    <property type="match status" value="1"/>
</dbReference>